<gene>
    <name evidence="3" type="ORF">SAMN04487991_0019</name>
</gene>
<evidence type="ECO:0000256" key="1">
    <source>
        <dbReference type="SAM" id="MobiDB-lite"/>
    </source>
</evidence>
<accession>A0A1I3II70</accession>
<reference evidence="4" key="1">
    <citation type="submission" date="2016-10" db="EMBL/GenBank/DDBJ databases">
        <authorList>
            <person name="Varghese N."/>
            <person name="Submissions S."/>
        </authorList>
    </citation>
    <scope>NUCLEOTIDE SEQUENCE [LARGE SCALE GENOMIC DNA]</scope>
    <source>
        <strain evidence="4">DSM 26471</strain>
    </source>
</reference>
<feature type="region of interest" description="Disordered" evidence="1">
    <location>
        <begin position="81"/>
        <end position="112"/>
    </location>
</feature>
<dbReference type="AlphaFoldDB" id="A0A1I3II70"/>
<evidence type="ECO:0000313" key="3">
    <source>
        <dbReference type="EMBL" id="SFI47674.1"/>
    </source>
</evidence>
<organism evidence="3 4">
    <name type="scientific">Celeribacter neptunius</name>
    <dbReference type="NCBI Taxonomy" id="588602"/>
    <lineage>
        <taxon>Bacteria</taxon>
        <taxon>Pseudomonadati</taxon>
        <taxon>Pseudomonadota</taxon>
        <taxon>Alphaproteobacteria</taxon>
        <taxon>Rhodobacterales</taxon>
        <taxon>Roseobacteraceae</taxon>
        <taxon>Celeribacter</taxon>
    </lineage>
</organism>
<feature type="compositionally biased region" description="Basic and acidic residues" evidence="1">
    <location>
        <begin position="92"/>
        <end position="102"/>
    </location>
</feature>
<keyword evidence="2" id="KW-0732">Signal</keyword>
<keyword evidence="4" id="KW-1185">Reference proteome</keyword>
<proteinExistence type="predicted"/>
<feature type="signal peptide" evidence="2">
    <location>
        <begin position="1"/>
        <end position="18"/>
    </location>
</feature>
<dbReference type="EMBL" id="FORH01000001">
    <property type="protein sequence ID" value="SFI47674.1"/>
    <property type="molecule type" value="Genomic_DNA"/>
</dbReference>
<evidence type="ECO:0008006" key="5">
    <source>
        <dbReference type="Google" id="ProtNLM"/>
    </source>
</evidence>
<dbReference type="Proteomes" id="UP000199630">
    <property type="component" value="Unassembled WGS sequence"/>
</dbReference>
<dbReference type="PROSITE" id="PS51257">
    <property type="entry name" value="PROKAR_LIPOPROTEIN"/>
    <property type="match status" value="1"/>
</dbReference>
<sequence length="112" mass="12584">MFNRFTIAFLGTMGMALAGCAPTPAPEPIMPEPTFDKFGNLQYNPDDSCVPIRPETFDPTQGYYIDDGLVPCCPEGMEFNPRTQECVPIPQRPRDDHDDRDYNPQLDPTGRT</sequence>
<name>A0A1I3II70_9RHOB</name>
<evidence type="ECO:0000256" key="2">
    <source>
        <dbReference type="SAM" id="SignalP"/>
    </source>
</evidence>
<dbReference type="RefSeq" id="WP_090055352.1">
    <property type="nucleotide sequence ID" value="NZ_FORH01000001.1"/>
</dbReference>
<protein>
    <recommendedName>
        <fullName evidence="5">Chitin binding Peritrophin-A domain-containing protein</fullName>
    </recommendedName>
</protein>
<evidence type="ECO:0000313" key="4">
    <source>
        <dbReference type="Proteomes" id="UP000199630"/>
    </source>
</evidence>
<feature type="chain" id="PRO_5011515533" description="Chitin binding Peritrophin-A domain-containing protein" evidence="2">
    <location>
        <begin position="19"/>
        <end position="112"/>
    </location>
</feature>
<dbReference type="STRING" id="588602.SAMN04487991_0019"/>